<evidence type="ECO:0000313" key="5">
    <source>
        <dbReference type="EMBL" id="EJT48794.1"/>
    </source>
</evidence>
<dbReference type="GeneID" id="25985728"/>
<feature type="chain" id="PRO_5003787245" evidence="4">
    <location>
        <begin position="18"/>
        <end position="577"/>
    </location>
</feature>
<evidence type="ECO:0000256" key="3">
    <source>
        <dbReference type="SAM" id="Phobius"/>
    </source>
</evidence>
<comment type="caution">
    <text evidence="5">The sequence shown here is derived from an EMBL/GenBank/DDBJ whole genome shotgun (WGS) entry which is preliminary data.</text>
</comment>
<dbReference type="InterPro" id="IPR011050">
    <property type="entry name" value="Pectin_lyase_fold/virulence"/>
</dbReference>
<feature type="region of interest" description="Disordered" evidence="2">
    <location>
        <begin position="41"/>
        <end position="68"/>
    </location>
</feature>
<keyword evidence="4" id="KW-0732">Signal</keyword>
<feature type="coiled-coil region" evidence="1">
    <location>
        <begin position="454"/>
        <end position="511"/>
    </location>
</feature>
<evidence type="ECO:0000256" key="4">
    <source>
        <dbReference type="SAM" id="SignalP"/>
    </source>
</evidence>
<name>J6EVZ9_TRIAS</name>
<organism evidence="5 6">
    <name type="scientific">Trichosporon asahii var. asahii (strain ATCC 90039 / CBS 2479 / JCM 2466 / KCTC 7840 / NBRC 103889/ NCYC 2677 / UAMH 7654)</name>
    <name type="common">Yeast</name>
    <dbReference type="NCBI Taxonomy" id="1186058"/>
    <lineage>
        <taxon>Eukaryota</taxon>
        <taxon>Fungi</taxon>
        <taxon>Dikarya</taxon>
        <taxon>Basidiomycota</taxon>
        <taxon>Agaricomycotina</taxon>
        <taxon>Tremellomycetes</taxon>
        <taxon>Trichosporonales</taxon>
        <taxon>Trichosporonaceae</taxon>
        <taxon>Trichosporon</taxon>
    </lineage>
</organism>
<dbReference type="OrthoDB" id="2587928at2759"/>
<dbReference type="KEGG" id="tasa:A1Q1_02214"/>
<evidence type="ECO:0000256" key="1">
    <source>
        <dbReference type="SAM" id="Coils"/>
    </source>
</evidence>
<keyword evidence="3" id="KW-1133">Transmembrane helix</keyword>
<protein>
    <submittedName>
        <fullName evidence="5">Uncharacterized protein</fullName>
    </submittedName>
</protein>
<dbReference type="HOGENOM" id="CLU_472662_0_0_1"/>
<dbReference type="EMBL" id="ALBS01000191">
    <property type="protein sequence ID" value="EJT48794.1"/>
    <property type="molecule type" value="Genomic_DNA"/>
</dbReference>
<proteinExistence type="predicted"/>
<evidence type="ECO:0000256" key="2">
    <source>
        <dbReference type="SAM" id="MobiDB-lite"/>
    </source>
</evidence>
<dbReference type="Proteomes" id="UP000002748">
    <property type="component" value="Unassembled WGS sequence"/>
</dbReference>
<keyword evidence="3" id="KW-0472">Membrane</keyword>
<dbReference type="VEuPathDB" id="FungiDB:A1Q1_02214"/>
<dbReference type="RefSeq" id="XP_014180634.1">
    <property type="nucleotide sequence ID" value="XM_014325159.1"/>
</dbReference>
<reference evidence="5 6" key="1">
    <citation type="journal article" date="2012" name="Eukaryot. Cell">
        <title>Draft genome sequence of CBS 2479, the standard type strain of Trichosporon asahii.</title>
        <authorList>
            <person name="Yang R.Y."/>
            <person name="Li H.T."/>
            <person name="Zhu H."/>
            <person name="Zhou G.P."/>
            <person name="Wang M."/>
            <person name="Wang L."/>
        </authorList>
    </citation>
    <scope>NUCLEOTIDE SEQUENCE [LARGE SCALE GENOMIC DNA]</scope>
    <source>
        <strain evidence="6">ATCC 90039 / CBS 2479 / JCM 2466 / KCTC 7840 / NCYC 2677 / UAMH 7654</strain>
    </source>
</reference>
<dbReference type="InterPro" id="IPR012334">
    <property type="entry name" value="Pectin_lyas_fold"/>
</dbReference>
<keyword evidence="3" id="KW-0812">Transmembrane</keyword>
<dbReference type="Gene3D" id="2.160.20.10">
    <property type="entry name" value="Single-stranded right-handed beta-helix, Pectin lyase-like"/>
    <property type="match status" value="1"/>
</dbReference>
<accession>J6EVZ9</accession>
<dbReference type="SUPFAM" id="SSF51126">
    <property type="entry name" value="Pectin lyase-like"/>
    <property type="match status" value="1"/>
</dbReference>
<evidence type="ECO:0000313" key="6">
    <source>
        <dbReference type="Proteomes" id="UP000002748"/>
    </source>
</evidence>
<feature type="transmembrane region" description="Helical" evidence="3">
    <location>
        <begin position="539"/>
        <end position="557"/>
    </location>
</feature>
<gene>
    <name evidence="5" type="ORF">A1Q1_02214</name>
</gene>
<dbReference type="AlphaFoldDB" id="J6EVZ9"/>
<feature type="signal peptide" evidence="4">
    <location>
        <begin position="1"/>
        <end position="17"/>
    </location>
</feature>
<keyword evidence="1" id="KW-0175">Coiled coil</keyword>
<sequence>MLAAFPFLFALLSPALAATACLESGDETAINALFERGARGVHGAGPDADDGGAAGGPRPGPPARDGRDAECSCSCGGARISHLIVDGNRPQMLRVMGGEALLELGNADDQAVTHCRLLEPRGWSALHVREGDELSCRRATVAHNVIGPAGEEWDDDYDGIDEKQPAWGNPRADGISLACRDSLVEHNYVFDATDGAIVLFGSSGSTVRHNRVDSKTRVVLGGVNLVDYDPWKGDYAGVLVTDNDFYAHARYFKVGIVIGLSSWSDDTDKIVRGGTVRGNRFHGKHFGYALVVSSAEDFTVLDNVVDKDAVFSGVPGARCPTAPENGPPTAFLINKGSSRGTFQPEFRNGEVQHIICVEPEDYVPWRMRDSPEAIAAAEAEETDSDADAPSSGTLIDDSKLADALVAYQDKLLSAIEDVERRSRLQLPGKDPVEHGVHVRPAVAADSDSEDEATERALRHKIERLERAQRKIERELGAFKYAFGQFAEFRDVQIASNNRNLLENVYKQFRERRLRTVSTAASSRATAIKARVARARGVSIAAWVIGLLAFLALFTLILRRFYAGQRYKGLKTQGLKTH</sequence>